<dbReference type="OrthoDB" id="120976at2759"/>
<sequence>MIQAILVVRKLIDWHLKSFRIDTLDFIKLKPNINKNTKALIAWLDDSYSDELKFIVSNTHIIYLDLSHNELGPKGMEIFWNILKSYLFQIIRLVQITMIVQLHQIDYIVLQFNILTYIICVQMDSKLAMKIINQQQIKIIKECIIQDSIIQDMQNLSQSLSSLQCHLTELKLKYCFLTSESISILSQGLANNQSLIYLNLQHNSLLIYPLNDINKQEHNQLRNDFIQIDQCSFKEDQCFEFIKIGLQFNF</sequence>
<organism evidence="4 5">
    <name type="scientific">Paramecium tetraurelia</name>
    <dbReference type="NCBI Taxonomy" id="5888"/>
    <lineage>
        <taxon>Eukaryota</taxon>
        <taxon>Sar</taxon>
        <taxon>Alveolata</taxon>
        <taxon>Ciliophora</taxon>
        <taxon>Intramacronucleata</taxon>
        <taxon>Oligohymenophorea</taxon>
        <taxon>Peniculida</taxon>
        <taxon>Parameciidae</taxon>
        <taxon>Paramecium</taxon>
    </lineage>
</organism>
<dbReference type="GeneID" id="5037571"/>
<keyword evidence="3" id="KW-0677">Repeat</keyword>
<dbReference type="Proteomes" id="UP000000600">
    <property type="component" value="Unassembled WGS sequence"/>
</dbReference>
<dbReference type="AlphaFoldDB" id="A0DMX2"/>
<evidence type="ECO:0000313" key="4">
    <source>
        <dbReference type="EMBL" id="CAK84389.1"/>
    </source>
</evidence>
<reference evidence="4 5" key="1">
    <citation type="journal article" date="2006" name="Nature">
        <title>Global trends of whole-genome duplications revealed by the ciliate Paramecium tetraurelia.</title>
        <authorList>
            <consortium name="Genoscope"/>
            <person name="Aury J.-M."/>
            <person name="Jaillon O."/>
            <person name="Duret L."/>
            <person name="Noel B."/>
            <person name="Jubin C."/>
            <person name="Porcel B.M."/>
            <person name="Segurens B."/>
            <person name="Daubin V."/>
            <person name="Anthouard V."/>
            <person name="Aiach N."/>
            <person name="Arnaiz O."/>
            <person name="Billaut A."/>
            <person name="Beisson J."/>
            <person name="Blanc I."/>
            <person name="Bouhouche K."/>
            <person name="Camara F."/>
            <person name="Duharcourt S."/>
            <person name="Guigo R."/>
            <person name="Gogendeau D."/>
            <person name="Katinka M."/>
            <person name="Keller A.-M."/>
            <person name="Kissmehl R."/>
            <person name="Klotz C."/>
            <person name="Koll F."/>
            <person name="Le Moue A."/>
            <person name="Lepere C."/>
            <person name="Malinsky S."/>
            <person name="Nowacki M."/>
            <person name="Nowak J.K."/>
            <person name="Plattner H."/>
            <person name="Poulain J."/>
            <person name="Ruiz F."/>
            <person name="Serrano V."/>
            <person name="Zagulski M."/>
            <person name="Dessen P."/>
            <person name="Betermier M."/>
            <person name="Weissenbach J."/>
            <person name="Scarpelli C."/>
            <person name="Schachter V."/>
            <person name="Sperling L."/>
            <person name="Meyer E."/>
            <person name="Cohen J."/>
            <person name="Wincker P."/>
        </authorList>
    </citation>
    <scope>NUCLEOTIDE SEQUENCE [LARGE SCALE GENOMIC DNA]</scope>
    <source>
        <strain evidence="4 5">Stock d4-2</strain>
    </source>
</reference>
<name>A0DMX2_PARTE</name>
<dbReference type="PANTHER" id="PTHR45690">
    <property type="entry name" value="NACHT, LRR AND PYD DOMAINS-CONTAINING PROTEIN 12"/>
    <property type="match status" value="1"/>
</dbReference>
<dbReference type="KEGG" id="ptm:GSPATT00018594001"/>
<evidence type="ECO:0000256" key="1">
    <source>
        <dbReference type="ARBA" id="ARBA00004496"/>
    </source>
</evidence>
<gene>
    <name evidence="4" type="ORF">GSPATT00018594001</name>
</gene>
<accession>A0DMX2</accession>
<dbReference type="InParanoid" id="A0DMX2"/>
<dbReference type="GO" id="GO:0005737">
    <property type="term" value="C:cytoplasm"/>
    <property type="evidence" value="ECO:0007669"/>
    <property type="project" value="UniProtKB-SubCell"/>
</dbReference>
<dbReference type="Pfam" id="PF13516">
    <property type="entry name" value="LRR_6"/>
    <property type="match status" value="1"/>
</dbReference>
<proteinExistence type="predicted"/>
<comment type="subcellular location">
    <subcellularLocation>
        <location evidence="1">Cytoplasm</location>
    </subcellularLocation>
</comment>
<dbReference type="InterPro" id="IPR032675">
    <property type="entry name" value="LRR_dom_sf"/>
</dbReference>
<dbReference type="SUPFAM" id="SSF52047">
    <property type="entry name" value="RNI-like"/>
    <property type="match status" value="1"/>
</dbReference>
<dbReference type="InterPro" id="IPR001611">
    <property type="entry name" value="Leu-rich_rpt"/>
</dbReference>
<dbReference type="SMART" id="SM00368">
    <property type="entry name" value="LRR_RI"/>
    <property type="match status" value="2"/>
</dbReference>
<evidence type="ECO:0000256" key="3">
    <source>
        <dbReference type="ARBA" id="ARBA00022737"/>
    </source>
</evidence>
<keyword evidence="5" id="KW-1185">Reference proteome</keyword>
<dbReference type="PANTHER" id="PTHR45690:SF19">
    <property type="entry name" value="NACHT, LRR AND PYD DOMAINS-CONTAINING PROTEIN 3"/>
    <property type="match status" value="1"/>
</dbReference>
<dbReference type="HOGENOM" id="CLU_1113151_0_0_1"/>
<dbReference type="EMBL" id="CT868507">
    <property type="protein sequence ID" value="CAK84389.1"/>
    <property type="molecule type" value="Genomic_DNA"/>
</dbReference>
<evidence type="ECO:0000256" key="2">
    <source>
        <dbReference type="ARBA" id="ARBA00022490"/>
    </source>
</evidence>
<keyword evidence="2" id="KW-0963">Cytoplasm</keyword>
<dbReference type="Gene3D" id="3.80.10.10">
    <property type="entry name" value="Ribonuclease Inhibitor"/>
    <property type="match status" value="1"/>
</dbReference>
<dbReference type="InterPro" id="IPR050637">
    <property type="entry name" value="NLRP_innate_immun_reg"/>
</dbReference>
<protein>
    <submittedName>
        <fullName evidence="4">Uncharacterized protein</fullName>
    </submittedName>
</protein>
<evidence type="ECO:0000313" key="5">
    <source>
        <dbReference type="Proteomes" id="UP000000600"/>
    </source>
</evidence>
<dbReference type="RefSeq" id="XP_001451786.1">
    <property type="nucleotide sequence ID" value="XM_001451749.1"/>
</dbReference>